<reference evidence="2 3" key="1">
    <citation type="submission" date="2019-03" db="EMBL/GenBank/DDBJ databases">
        <authorList>
            <person name="Kim M.K.M."/>
        </authorList>
    </citation>
    <scope>NUCLEOTIDE SEQUENCE [LARGE SCALE GENOMIC DNA]</scope>
    <source>
        <strain evidence="2 3">17J68-12</strain>
    </source>
</reference>
<dbReference type="AlphaFoldDB" id="A0A4R1BML7"/>
<dbReference type="EMBL" id="SJZI01000004">
    <property type="protein sequence ID" value="TCJ18655.1"/>
    <property type="molecule type" value="Genomic_DNA"/>
</dbReference>
<keyword evidence="1" id="KW-0812">Transmembrane</keyword>
<evidence type="ECO:0008006" key="4">
    <source>
        <dbReference type="Google" id="ProtNLM"/>
    </source>
</evidence>
<feature type="transmembrane region" description="Helical" evidence="1">
    <location>
        <begin position="38"/>
        <end position="58"/>
    </location>
</feature>
<evidence type="ECO:0000313" key="3">
    <source>
        <dbReference type="Proteomes" id="UP000295334"/>
    </source>
</evidence>
<keyword evidence="3" id="KW-1185">Reference proteome</keyword>
<name>A0A4R1BML7_9BACT</name>
<evidence type="ECO:0000256" key="1">
    <source>
        <dbReference type="SAM" id="Phobius"/>
    </source>
</evidence>
<feature type="transmembrane region" description="Helical" evidence="1">
    <location>
        <begin position="12"/>
        <end position="32"/>
    </location>
</feature>
<gene>
    <name evidence="2" type="ORF">EPD60_03915</name>
</gene>
<dbReference type="Proteomes" id="UP000295334">
    <property type="component" value="Unassembled WGS sequence"/>
</dbReference>
<dbReference type="RefSeq" id="WP_131447055.1">
    <property type="nucleotide sequence ID" value="NZ_SJZI01000004.1"/>
</dbReference>
<protein>
    <recommendedName>
        <fullName evidence="4">PH domain-containing protein</fullName>
    </recommendedName>
</protein>
<comment type="caution">
    <text evidence="2">The sequence shown here is derived from an EMBL/GenBank/DDBJ whole genome shotgun (WGS) entry which is preliminary data.</text>
</comment>
<proteinExistence type="predicted"/>
<evidence type="ECO:0000313" key="2">
    <source>
        <dbReference type="EMBL" id="TCJ18655.1"/>
    </source>
</evidence>
<organism evidence="2 3">
    <name type="scientific">Flaviaesturariibacter flavus</name>
    <dbReference type="NCBI Taxonomy" id="2502780"/>
    <lineage>
        <taxon>Bacteria</taxon>
        <taxon>Pseudomonadati</taxon>
        <taxon>Bacteroidota</taxon>
        <taxon>Chitinophagia</taxon>
        <taxon>Chitinophagales</taxon>
        <taxon>Chitinophagaceae</taxon>
        <taxon>Flaviaestuariibacter</taxon>
    </lineage>
</organism>
<sequence length="159" mass="18237">MLLTEEVYRPRKSVASLPLIAPATLAFFVFSERAYLERIFWIVTAISVAVALVIFILLRAIEIRLSPEGITFRAINGVRVIRWTELEAVEVRWVHTGKSSRRELVFRPRSDREARLNTGLYSRRSLQAIASAAIMMAPQAAIDNRVRRFAKGNFSWFSR</sequence>
<accession>A0A4R1BML7</accession>
<keyword evidence="1" id="KW-1133">Transmembrane helix</keyword>
<keyword evidence="1" id="KW-0472">Membrane</keyword>